<organism evidence="5 6">
    <name type="scientific">Tetradesmus obliquus</name>
    <name type="common">Green alga</name>
    <name type="synonym">Acutodesmus obliquus</name>
    <dbReference type="NCBI Taxonomy" id="3088"/>
    <lineage>
        <taxon>Eukaryota</taxon>
        <taxon>Viridiplantae</taxon>
        <taxon>Chlorophyta</taxon>
        <taxon>core chlorophytes</taxon>
        <taxon>Chlorophyceae</taxon>
        <taxon>CS clade</taxon>
        <taxon>Sphaeropleales</taxon>
        <taxon>Scenedesmaceae</taxon>
        <taxon>Tetradesmus</taxon>
    </lineage>
</organism>
<name>A0A383WD70_TETOB</name>
<dbReference type="STRING" id="3088.A0A383WD70"/>
<gene>
    <name evidence="5" type="ORF">BQ4739_LOCUS15847</name>
</gene>
<dbReference type="PIRSF" id="PIRSF004848">
    <property type="entry name" value="YBL036c_PLPDEIII"/>
    <property type="match status" value="1"/>
</dbReference>
<comment type="cofactor">
    <cofactor evidence="2">
        <name>pyridoxal 5'-phosphate</name>
        <dbReference type="ChEBI" id="CHEBI:597326"/>
    </cofactor>
</comment>
<dbReference type="PROSITE" id="PS01211">
    <property type="entry name" value="UPF0001"/>
    <property type="match status" value="1"/>
</dbReference>
<dbReference type="PANTHER" id="PTHR10146">
    <property type="entry name" value="PROLINE SYNTHETASE CO-TRANSCRIBED BACTERIAL HOMOLOG PROTEIN"/>
    <property type="match status" value="1"/>
</dbReference>
<dbReference type="PANTHER" id="PTHR10146:SF14">
    <property type="entry name" value="PYRIDOXAL PHOSPHATE HOMEOSTASIS PROTEIN"/>
    <property type="match status" value="1"/>
</dbReference>
<evidence type="ECO:0000256" key="1">
    <source>
        <dbReference type="ARBA" id="ARBA00022898"/>
    </source>
</evidence>
<comment type="similarity">
    <text evidence="3">Belongs to the pyridoxal phosphate-binding protein YggS/PROSC family.</text>
</comment>
<evidence type="ECO:0000259" key="4">
    <source>
        <dbReference type="Pfam" id="PF01168"/>
    </source>
</evidence>
<evidence type="ECO:0000313" key="6">
    <source>
        <dbReference type="Proteomes" id="UP000256970"/>
    </source>
</evidence>
<dbReference type="Proteomes" id="UP000256970">
    <property type="component" value="Unassembled WGS sequence"/>
</dbReference>
<dbReference type="InterPro" id="IPR011078">
    <property type="entry name" value="PyrdxlP_homeostasis"/>
</dbReference>
<dbReference type="NCBIfam" id="TIGR00044">
    <property type="entry name" value="YggS family pyridoxal phosphate-dependent enzyme"/>
    <property type="match status" value="1"/>
</dbReference>
<protein>
    <recommendedName>
        <fullName evidence="4">Alanine racemase N-terminal domain-containing protein</fullName>
    </recommendedName>
</protein>
<accession>A0A383WD70</accession>
<evidence type="ECO:0000256" key="2">
    <source>
        <dbReference type="PIRSR" id="PIRSR004848-1"/>
    </source>
</evidence>
<evidence type="ECO:0000256" key="3">
    <source>
        <dbReference type="RuleBase" id="RU004514"/>
    </source>
</evidence>
<feature type="modified residue" description="N6-(pyridoxal phosphate)lysine" evidence="2">
    <location>
        <position position="44"/>
    </location>
</feature>
<dbReference type="SUPFAM" id="SSF51419">
    <property type="entry name" value="PLP-binding barrel"/>
    <property type="match status" value="1"/>
</dbReference>
<dbReference type="EMBL" id="FNXT01001236">
    <property type="protein sequence ID" value="SZX75567.1"/>
    <property type="molecule type" value="Genomic_DNA"/>
</dbReference>
<keyword evidence="1 2" id="KW-0663">Pyridoxal phosphate</keyword>
<dbReference type="Pfam" id="PF01168">
    <property type="entry name" value="Ala_racemase_N"/>
    <property type="match status" value="1"/>
</dbReference>
<keyword evidence="6" id="KW-1185">Reference proteome</keyword>
<sequence>MSVQSSPATDKAVARALKDVAARIDSAVKRSGRTQPVRLVAVSKTKPAGAIQEAYDAGHRDFGENYVQELLDKAPLLPGDIRWHFIGHLQSNKARALLEGVPGLACVQTVDSAKLADRLNRIATDLQRQQKLGVMLQVNTSGDESKAQVAAALGVSADSLELSMGMSGDFEQAVEMGSTNVRVGSTIFGARNYSK</sequence>
<reference evidence="5 6" key="1">
    <citation type="submission" date="2016-10" db="EMBL/GenBank/DDBJ databases">
        <authorList>
            <person name="Cai Z."/>
        </authorList>
    </citation>
    <scope>NUCLEOTIDE SEQUENCE [LARGE SCALE GENOMIC DNA]</scope>
</reference>
<dbReference type="InterPro" id="IPR001608">
    <property type="entry name" value="Ala_racemase_N"/>
</dbReference>
<dbReference type="GO" id="GO:0030170">
    <property type="term" value="F:pyridoxal phosphate binding"/>
    <property type="evidence" value="ECO:0007669"/>
    <property type="project" value="InterPro"/>
</dbReference>
<evidence type="ECO:0000313" key="5">
    <source>
        <dbReference type="EMBL" id="SZX75567.1"/>
    </source>
</evidence>
<proteinExistence type="inferred from homology"/>
<dbReference type="Gene3D" id="3.20.20.10">
    <property type="entry name" value="Alanine racemase"/>
    <property type="match status" value="2"/>
</dbReference>
<feature type="domain" description="Alanine racemase N-terminal" evidence="4">
    <location>
        <begin position="20"/>
        <end position="142"/>
    </location>
</feature>
<dbReference type="InterPro" id="IPR029066">
    <property type="entry name" value="PLP-binding_barrel"/>
</dbReference>
<dbReference type="AlphaFoldDB" id="A0A383WD70"/>